<evidence type="ECO:0000256" key="1">
    <source>
        <dbReference type="ARBA" id="ARBA00009875"/>
    </source>
</evidence>
<dbReference type="GO" id="GO:0003735">
    <property type="term" value="F:structural constituent of ribosome"/>
    <property type="evidence" value="ECO:0007669"/>
    <property type="project" value="InterPro"/>
</dbReference>
<dbReference type="AlphaFoldDB" id="A0A8J7S0V5"/>
<dbReference type="HAMAP" id="MF_00349">
    <property type="entry name" value="Ribosomal_eL34"/>
    <property type="match status" value="1"/>
</dbReference>
<dbReference type="InterPro" id="IPR038562">
    <property type="entry name" value="Ribosomal_eL34_C_sf"/>
</dbReference>
<dbReference type="EMBL" id="JAGGMV010000001">
    <property type="protein sequence ID" value="MBP2201335.1"/>
    <property type="molecule type" value="Genomic_DNA"/>
</dbReference>
<dbReference type="GO" id="GO:1990904">
    <property type="term" value="C:ribonucleoprotein complex"/>
    <property type="evidence" value="ECO:0007669"/>
    <property type="project" value="UniProtKB-KW"/>
</dbReference>
<dbReference type="PRINTS" id="PR01250">
    <property type="entry name" value="RIBOSOMALL34"/>
</dbReference>
<evidence type="ECO:0000256" key="4">
    <source>
        <dbReference type="HAMAP-Rule" id="MF_00349"/>
    </source>
</evidence>
<gene>
    <name evidence="4" type="primary">rpl34e</name>
    <name evidence="5" type="ORF">J3E07_000733</name>
</gene>
<dbReference type="NCBIfam" id="NF003143">
    <property type="entry name" value="PRK04059.1"/>
    <property type="match status" value="1"/>
</dbReference>
<dbReference type="Gene3D" id="6.20.340.10">
    <property type="match status" value="1"/>
</dbReference>
<evidence type="ECO:0000313" key="5">
    <source>
        <dbReference type="EMBL" id="MBP2201335.1"/>
    </source>
</evidence>
<evidence type="ECO:0000256" key="2">
    <source>
        <dbReference type="ARBA" id="ARBA00022980"/>
    </source>
</evidence>
<evidence type="ECO:0000313" key="6">
    <source>
        <dbReference type="Proteomes" id="UP000740329"/>
    </source>
</evidence>
<dbReference type="InterPro" id="IPR008195">
    <property type="entry name" value="Ribosomal_eL34"/>
</dbReference>
<dbReference type="GO" id="GO:0006412">
    <property type="term" value="P:translation"/>
    <property type="evidence" value="ECO:0007669"/>
    <property type="project" value="UniProtKB-UniRule"/>
</dbReference>
<evidence type="ECO:0000256" key="3">
    <source>
        <dbReference type="ARBA" id="ARBA00023274"/>
    </source>
</evidence>
<dbReference type="OrthoDB" id="43096at2157"/>
<dbReference type="RefSeq" id="WP_209590776.1">
    <property type="nucleotide sequence ID" value="NZ_JAGGMU010000001.1"/>
</dbReference>
<protein>
    <recommendedName>
        <fullName evidence="4">Large ribosomal subunit protein eL34</fullName>
    </recommendedName>
</protein>
<keyword evidence="2 4" id="KW-0689">Ribosomal protein</keyword>
<comment type="similarity">
    <text evidence="1 4">Belongs to the eukaryotic ribosomal protein eL34 family.</text>
</comment>
<dbReference type="Pfam" id="PF01199">
    <property type="entry name" value="Ribosomal_L34e"/>
    <property type="match status" value="1"/>
</dbReference>
<name>A0A8J7S0V5_METVO</name>
<organism evidence="5 6">
    <name type="scientific">Methanococcus voltae</name>
    <dbReference type="NCBI Taxonomy" id="2188"/>
    <lineage>
        <taxon>Archaea</taxon>
        <taxon>Methanobacteriati</taxon>
        <taxon>Methanobacteriota</taxon>
        <taxon>Methanomada group</taxon>
        <taxon>Methanococci</taxon>
        <taxon>Methanococcales</taxon>
        <taxon>Methanococcaceae</taxon>
        <taxon>Methanococcus</taxon>
    </lineage>
</organism>
<sequence length="88" mass="9636">MPAPRYKSGSMKKTCVRVTKGNTAHYRRKKQGTAKCAACGAVLNGVPKGRIAEISKLAKTEKRPERVYGGHLCAACVKKIMVEKARNF</sequence>
<reference evidence="5" key="1">
    <citation type="submission" date="2021-03" db="EMBL/GenBank/DDBJ databases">
        <title>Genomic Encyclopedia of Type Strains, Phase IV (KMG-V): Genome sequencing to study the core and pangenomes of soil and plant-associated prokaryotes.</title>
        <authorList>
            <person name="Whitman W."/>
        </authorList>
    </citation>
    <scope>NUCLEOTIDE SEQUENCE</scope>
    <source>
        <strain evidence="5">C4</strain>
    </source>
</reference>
<dbReference type="Proteomes" id="UP000740329">
    <property type="component" value="Unassembled WGS sequence"/>
</dbReference>
<comment type="caution">
    <text evidence="5">The sequence shown here is derived from an EMBL/GenBank/DDBJ whole genome shotgun (WGS) entry which is preliminary data.</text>
</comment>
<proteinExistence type="inferred from homology"/>
<dbReference type="InterPro" id="IPR047868">
    <property type="entry name" value="Ribosomal_L34e_arc-type"/>
</dbReference>
<accession>A0A8J7S0V5</accession>
<dbReference type="GO" id="GO:0005840">
    <property type="term" value="C:ribosome"/>
    <property type="evidence" value="ECO:0007669"/>
    <property type="project" value="UniProtKB-KW"/>
</dbReference>
<keyword evidence="3 4" id="KW-0687">Ribonucleoprotein</keyword>